<feature type="domain" description="Carbohydrate kinase PfkB" evidence="4">
    <location>
        <begin position="262"/>
        <end position="332"/>
    </location>
</feature>
<evidence type="ECO:0000313" key="6">
    <source>
        <dbReference type="Proteomes" id="UP000269289"/>
    </source>
</evidence>
<dbReference type="AlphaFoldDB" id="A0A3M2JTZ1"/>
<dbReference type="Gene3D" id="3.40.1190.20">
    <property type="match status" value="1"/>
</dbReference>
<evidence type="ECO:0000256" key="2">
    <source>
        <dbReference type="ARBA" id="ARBA00022777"/>
    </source>
</evidence>
<feature type="region of interest" description="Disordered" evidence="3">
    <location>
        <begin position="340"/>
        <end position="361"/>
    </location>
</feature>
<dbReference type="GO" id="GO:0016301">
    <property type="term" value="F:kinase activity"/>
    <property type="evidence" value="ECO:0007669"/>
    <property type="project" value="UniProtKB-KW"/>
</dbReference>
<feature type="domain" description="Carbohydrate kinase PfkB" evidence="4">
    <location>
        <begin position="2"/>
        <end position="112"/>
    </location>
</feature>
<dbReference type="InterPro" id="IPR029056">
    <property type="entry name" value="Ribokinase-like"/>
</dbReference>
<dbReference type="Pfam" id="PF00294">
    <property type="entry name" value="PfkB"/>
    <property type="match status" value="2"/>
</dbReference>
<dbReference type="PROSITE" id="PS00584">
    <property type="entry name" value="PFKB_KINASES_2"/>
    <property type="match status" value="1"/>
</dbReference>
<evidence type="ECO:0000259" key="4">
    <source>
        <dbReference type="Pfam" id="PF00294"/>
    </source>
</evidence>
<accession>A0A3M2JTZ1</accession>
<dbReference type="PANTHER" id="PTHR42774:SF3">
    <property type="entry name" value="KETOHEXOKINASE"/>
    <property type="match status" value="1"/>
</dbReference>
<comment type="caution">
    <text evidence="5">The sequence shown here is derived from an EMBL/GenBank/DDBJ whole genome shotgun (WGS) entry which is preliminary data.</text>
</comment>
<dbReference type="PANTHER" id="PTHR42774">
    <property type="entry name" value="PHOSPHOTRANSFERASE SYSTEM TRANSPORT PROTEIN"/>
    <property type="match status" value="1"/>
</dbReference>
<dbReference type="InterPro" id="IPR011611">
    <property type="entry name" value="PfkB_dom"/>
</dbReference>
<organism evidence="5 6">
    <name type="scientific">Cellulomonas triticagri</name>
    <dbReference type="NCBI Taxonomy" id="2483352"/>
    <lineage>
        <taxon>Bacteria</taxon>
        <taxon>Bacillati</taxon>
        <taxon>Actinomycetota</taxon>
        <taxon>Actinomycetes</taxon>
        <taxon>Micrococcales</taxon>
        <taxon>Cellulomonadaceae</taxon>
        <taxon>Cellulomonas</taxon>
    </lineage>
</organism>
<reference evidence="5 6" key="1">
    <citation type="submission" date="2018-10" db="EMBL/GenBank/DDBJ databases">
        <title>Isolation, diversity and antifungal activity of actinobacteria from wheat.</title>
        <authorList>
            <person name="Han C."/>
        </authorList>
    </citation>
    <scope>NUCLEOTIDE SEQUENCE [LARGE SCALE GENOMIC DNA]</scope>
    <source>
        <strain evidence="5 6">NEAU-YY56</strain>
    </source>
</reference>
<gene>
    <name evidence="5" type="ORF">EBM89_01035</name>
</gene>
<dbReference type="EMBL" id="RFFI01000003">
    <property type="protein sequence ID" value="RMI14215.1"/>
    <property type="molecule type" value="Genomic_DNA"/>
</dbReference>
<dbReference type="OrthoDB" id="9795789at2"/>
<name>A0A3M2JTZ1_9CELL</name>
<evidence type="ECO:0000313" key="5">
    <source>
        <dbReference type="EMBL" id="RMI14215.1"/>
    </source>
</evidence>
<dbReference type="InterPro" id="IPR002173">
    <property type="entry name" value="Carboh/pur_kinase_PfkB_CS"/>
</dbReference>
<keyword evidence="1" id="KW-0808">Transferase</keyword>
<evidence type="ECO:0000256" key="1">
    <source>
        <dbReference type="ARBA" id="ARBA00022679"/>
    </source>
</evidence>
<protein>
    <submittedName>
        <fullName evidence="5">Carbohydrate kinase</fullName>
    </submittedName>
</protein>
<dbReference type="SUPFAM" id="SSF53613">
    <property type="entry name" value="Ribokinase-like"/>
    <property type="match status" value="1"/>
</dbReference>
<keyword evidence="2 5" id="KW-0418">Kinase</keyword>
<sequence>MLVCCGLVTLDVVQVVDAVPGPNQKVVADGLDVRFGGPAANAAATAVALGVRTRLVTAIGSGPVADLVRGGLRDAGVEVVDLAAGTAATPPVSTVLVTRGTGERAVVSVNGAGTPDLTVAVGAALAGGVPHAAGARPGDAAVRPSDPVPGGPGVLAGATAVLVDGHHLGAAVPLAAAAHAAGVPVALDGGSWKPGLGDLLAHVDHAVVSADFRLPDVPGPAHDVKAAATAPEAGRPAGPDPDALLAAVLARWPVRSAARSAGGGPLRYVERGGEVREVPVEEVPAAEVVDTLGAGDVLHGALAASLARGAGVAEALAEGVRVATRSVRYPGALGWAEERGGDRLTRTDTAEGAARTRTSGV</sequence>
<evidence type="ECO:0000256" key="3">
    <source>
        <dbReference type="SAM" id="MobiDB-lite"/>
    </source>
</evidence>
<dbReference type="InterPro" id="IPR052562">
    <property type="entry name" value="Ketohexokinase-related"/>
</dbReference>
<proteinExistence type="predicted"/>
<keyword evidence="6" id="KW-1185">Reference proteome</keyword>
<feature type="compositionally biased region" description="Basic and acidic residues" evidence="3">
    <location>
        <begin position="340"/>
        <end position="349"/>
    </location>
</feature>
<dbReference type="Proteomes" id="UP000269289">
    <property type="component" value="Unassembled WGS sequence"/>
</dbReference>